<name>A0A1E3P9L6_WICAA</name>
<accession>A0A1E3P9L6</accession>
<dbReference type="AlphaFoldDB" id="A0A1E3P9L6"/>
<keyword evidence="3" id="KW-1185">Reference proteome</keyword>
<evidence type="ECO:0000256" key="1">
    <source>
        <dbReference type="SAM" id="SignalP"/>
    </source>
</evidence>
<dbReference type="Proteomes" id="UP000094112">
    <property type="component" value="Unassembled WGS sequence"/>
</dbReference>
<dbReference type="EMBL" id="KV454208">
    <property type="protein sequence ID" value="ODQ61904.1"/>
    <property type="molecule type" value="Genomic_DNA"/>
</dbReference>
<feature type="signal peptide" evidence="1">
    <location>
        <begin position="1"/>
        <end position="18"/>
    </location>
</feature>
<dbReference type="RefSeq" id="XP_019041111.1">
    <property type="nucleotide sequence ID" value="XM_019185329.1"/>
</dbReference>
<dbReference type="GeneID" id="30202575"/>
<feature type="chain" id="PRO_5009133743" evidence="1">
    <location>
        <begin position="19"/>
        <end position="62"/>
    </location>
</feature>
<evidence type="ECO:0000313" key="3">
    <source>
        <dbReference type="Proteomes" id="UP000094112"/>
    </source>
</evidence>
<evidence type="ECO:0000313" key="2">
    <source>
        <dbReference type="EMBL" id="ODQ61904.1"/>
    </source>
</evidence>
<proteinExistence type="predicted"/>
<protein>
    <submittedName>
        <fullName evidence="2">Uncharacterized protein</fullName>
    </submittedName>
</protein>
<organism evidence="2 3">
    <name type="scientific">Wickerhamomyces anomalus (strain ATCC 58044 / CBS 1984 / NCYC 433 / NRRL Y-366-8)</name>
    <name type="common">Yeast</name>
    <name type="synonym">Hansenula anomala</name>
    <dbReference type="NCBI Taxonomy" id="683960"/>
    <lineage>
        <taxon>Eukaryota</taxon>
        <taxon>Fungi</taxon>
        <taxon>Dikarya</taxon>
        <taxon>Ascomycota</taxon>
        <taxon>Saccharomycotina</taxon>
        <taxon>Saccharomycetes</taxon>
        <taxon>Phaffomycetales</taxon>
        <taxon>Wickerhamomycetaceae</taxon>
        <taxon>Wickerhamomyces</taxon>
    </lineage>
</organism>
<sequence>MFVLAIWTQCQIFAYTQAAYISEPTEFSVNHDSSDEKSKEAPCACVYRTLFLPRIIELGFLS</sequence>
<gene>
    <name evidence="2" type="ORF">WICANDRAFT_82070</name>
</gene>
<keyword evidence="1" id="KW-0732">Signal</keyword>
<reference evidence="2 3" key="1">
    <citation type="journal article" date="2016" name="Proc. Natl. Acad. Sci. U.S.A.">
        <title>Comparative genomics of biotechnologically important yeasts.</title>
        <authorList>
            <person name="Riley R."/>
            <person name="Haridas S."/>
            <person name="Wolfe K.H."/>
            <person name="Lopes M.R."/>
            <person name="Hittinger C.T."/>
            <person name="Goeker M."/>
            <person name="Salamov A.A."/>
            <person name="Wisecaver J.H."/>
            <person name="Long T.M."/>
            <person name="Calvey C.H."/>
            <person name="Aerts A.L."/>
            <person name="Barry K.W."/>
            <person name="Choi C."/>
            <person name="Clum A."/>
            <person name="Coughlan A.Y."/>
            <person name="Deshpande S."/>
            <person name="Douglass A.P."/>
            <person name="Hanson S.J."/>
            <person name="Klenk H.-P."/>
            <person name="LaButti K.M."/>
            <person name="Lapidus A."/>
            <person name="Lindquist E.A."/>
            <person name="Lipzen A.M."/>
            <person name="Meier-Kolthoff J.P."/>
            <person name="Ohm R.A."/>
            <person name="Otillar R.P."/>
            <person name="Pangilinan J.L."/>
            <person name="Peng Y."/>
            <person name="Rokas A."/>
            <person name="Rosa C.A."/>
            <person name="Scheuner C."/>
            <person name="Sibirny A.A."/>
            <person name="Slot J.C."/>
            <person name="Stielow J.B."/>
            <person name="Sun H."/>
            <person name="Kurtzman C.P."/>
            <person name="Blackwell M."/>
            <person name="Grigoriev I.V."/>
            <person name="Jeffries T.W."/>
        </authorList>
    </citation>
    <scope>NUCLEOTIDE SEQUENCE [LARGE SCALE GENOMIC DNA]</scope>
    <source>
        <strain evidence="3">ATCC 58044 / CBS 1984 / NCYC 433 / NRRL Y-366-8</strain>
    </source>
</reference>